<organism evidence="1 2">
    <name type="scientific">Dyadobacter psychrotolerans</name>
    <dbReference type="NCBI Taxonomy" id="2541721"/>
    <lineage>
        <taxon>Bacteria</taxon>
        <taxon>Pseudomonadati</taxon>
        <taxon>Bacteroidota</taxon>
        <taxon>Cytophagia</taxon>
        <taxon>Cytophagales</taxon>
        <taxon>Spirosomataceae</taxon>
        <taxon>Dyadobacter</taxon>
    </lineage>
</organism>
<comment type="caution">
    <text evidence="1">The sequence shown here is derived from an EMBL/GenBank/DDBJ whole genome shotgun (WGS) entry which is preliminary data.</text>
</comment>
<keyword evidence="2" id="KW-1185">Reference proteome</keyword>
<proteinExistence type="predicted"/>
<reference evidence="1 2" key="1">
    <citation type="submission" date="2019-03" db="EMBL/GenBank/DDBJ databases">
        <title>Dyadobacter AR-3-6 sp. nov., isolated from arctic soil.</title>
        <authorList>
            <person name="Chaudhary D.K."/>
        </authorList>
    </citation>
    <scope>NUCLEOTIDE SEQUENCE [LARGE SCALE GENOMIC DNA]</scope>
    <source>
        <strain evidence="1 2">AR-3-6</strain>
    </source>
</reference>
<dbReference type="AlphaFoldDB" id="A0A4R5DEE2"/>
<dbReference type="Pfam" id="PF12006">
    <property type="entry name" value="DUF3500"/>
    <property type="match status" value="1"/>
</dbReference>
<accession>A0A4R5DEE2</accession>
<evidence type="ECO:0000313" key="2">
    <source>
        <dbReference type="Proteomes" id="UP000294850"/>
    </source>
</evidence>
<dbReference type="InterPro" id="IPR021889">
    <property type="entry name" value="DUF3500"/>
</dbReference>
<name>A0A4R5DEE2_9BACT</name>
<evidence type="ECO:0000313" key="1">
    <source>
        <dbReference type="EMBL" id="TDE12149.1"/>
    </source>
</evidence>
<dbReference type="Proteomes" id="UP000294850">
    <property type="component" value="Unassembled WGS sequence"/>
</dbReference>
<dbReference type="PANTHER" id="PTHR37489">
    <property type="entry name" value="DUF3500 DOMAIN-CONTAINING PROTEIN"/>
    <property type="match status" value="1"/>
</dbReference>
<gene>
    <name evidence="1" type="ORF">E0F88_23550</name>
</gene>
<dbReference type="EMBL" id="SMFL01000010">
    <property type="protein sequence ID" value="TDE12149.1"/>
    <property type="molecule type" value="Genomic_DNA"/>
</dbReference>
<sequence>MAEVVSGFLKTLNTEQRQLAAIEFEDALRFDWHFTPRDRKGLPLKKMDAEQQKSAMAMIRLVLSDEGYGKAQQIIDLENVLRVIENRPADDTYRDPENYAFLVYGIPGKDPWGWRVEGHHLSLHFTVIDGNVDFTPGFMGSNPGKVLADVPQKGRTILADEQNIAFDLLRTMSPVQLEKVLIGKSAPNEIFTSNSRKASLEKIQGISMKEMNAEQKVIFGNLILSYLKRYHVTLRNQQLSQLAKAGLDNIHFAWMGDQTPIIGAGHGHYYRIHGPTFLIEFDNTQNGGNHIHSVVRDLTNDFGEDMLKAHYAKAHR</sequence>
<dbReference type="PANTHER" id="PTHR37489:SF1">
    <property type="entry name" value="DUF3500 DOMAIN-CONTAINING PROTEIN"/>
    <property type="match status" value="1"/>
</dbReference>
<dbReference type="OrthoDB" id="581140at2"/>
<protein>
    <submittedName>
        <fullName evidence="1">DUF3500 domain-containing protein</fullName>
    </submittedName>
</protein>